<keyword evidence="3" id="KW-1185">Reference proteome</keyword>
<dbReference type="SUPFAM" id="SSF48230">
    <property type="entry name" value="Chondroitin AC/alginate lyase"/>
    <property type="match status" value="1"/>
</dbReference>
<evidence type="ECO:0000256" key="1">
    <source>
        <dbReference type="SAM" id="SignalP"/>
    </source>
</evidence>
<dbReference type="RefSeq" id="WP_145718100.1">
    <property type="nucleotide sequence ID" value="NZ_BAAAFY010000002.1"/>
</dbReference>
<dbReference type="Gene3D" id="2.70.98.70">
    <property type="match status" value="1"/>
</dbReference>
<name>A0A562STI1_CHIJA</name>
<feature type="chain" id="PRO_5022070441" evidence="1">
    <location>
        <begin position="20"/>
        <end position="1164"/>
    </location>
</feature>
<dbReference type="PANTHER" id="PTHR39210">
    <property type="entry name" value="HEPARIN-SULFATE LYASE"/>
    <property type="match status" value="1"/>
</dbReference>
<keyword evidence="2" id="KW-0456">Lyase</keyword>
<protein>
    <submittedName>
        <fullName evidence="2">Alginate lyase</fullName>
    </submittedName>
</protein>
<evidence type="ECO:0000313" key="3">
    <source>
        <dbReference type="Proteomes" id="UP000316778"/>
    </source>
</evidence>
<dbReference type="GO" id="GO:0016829">
    <property type="term" value="F:lyase activity"/>
    <property type="evidence" value="ECO:0007669"/>
    <property type="project" value="UniProtKB-KW"/>
</dbReference>
<dbReference type="AlphaFoldDB" id="A0A562STI1"/>
<gene>
    <name evidence="2" type="ORF">LX66_4813</name>
</gene>
<keyword evidence="1" id="KW-0732">Signal</keyword>
<dbReference type="OrthoDB" id="9772435at2"/>
<feature type="signal peptide" evidence="1">
    <location>
        <begin position="1"/>
        <end position="19"/>
    </location>
</feature>
<dbReference type="PANTHER" id="PTHR39210:SF1">
    <property type="entry name" value="HEPARIN-SULFATE LYASE"/>
    <property type="match status" value="1"/>
</dbReference>
<evidence type="ECO:0000313" key="2">
    <source>
        <dbReference type="EMBL" id="TWI84443.1"/>
    </source>
</evidence>
<proteinExistence type="predicted"/>
<dbReference type="Gene3D" id="1.50.10.100">
    <property type="entry name" value="Chondroitin AC/alginate lyase"/>
    <property type="match status" value="1"/>
</dbReference>
<organism evidence="2 3">
    <name type="scientific">Chitinophaga japonensis</name>
    <name type="common">Flexibacter japonensis</name>
    <dbReference type="NCBI Taxonomy" id="104662"/>
    <lineage>
        <taxon>Bacteria</taxon>
        <taxon>Pseudomonadati</taxon>
        <taxon>Bacteroidota</taxon>
        <taxon>Chitinophagia</taxon>
        <taxon>Chitinophagales</taxon>
        <taxon>Chitinophagaceae</taxon>
        <taxon>Chitinophaga</taxon>
    </lineage>
</organism>
<accession>A0A562STI1</accession>
<dbReference type="Proteomes" id="UP000316778">
    <property type="component" value="Unassembled WGS sequence"/>
</dbReference>
<dbReference type="GO" id="GO:0042597">
    <property type="term" value="C:periplasmic space"/>
    <property type="evidence" value="ECO:0007669"/>
    <property type="project" value="InterPro"/>
</dbReference>
<sequence>MKNVLMLFFAAFLSMQLSAAVLQEGIGRADLSDWQGAGRPDKEGAVLLPAGSLQYRYPDGKRYNKGFRKLDEGASDWTRFYGISFYVFTDSERTVNLEVAIKVPGYEKDNIYPEITAPVSIPGTGWRRVVLPWKSFRINEAQRAGALQTVKAVIIRPAGPSDGRVRIRRVQLTAGDAVSLTTAVKGKAAPPGGTAVYTLAVGNTSDVRQALHLEAAHYGWESMHTTLEPAFMELAPGEIKTCKVTVKVADRLPPGSREKQVIRVLANGRLLPDAGMELITATALPHPNILHTAARWDEVRNKIKQYAWARKEQEEYVQLAEAWQVPEPATRLSNDNAILGQHLFRTQEEFNFMAAGIAYQLTGNKKYAEKVALFLRRLSDPQKGYPTTFRGCHQSFVQEGHFFQHIAMAYDMIAASGVLTGEDRAAIEHTFRLFIETVDLGTREGAINNWLLSEETGALYCALAIQDWRLVERFFNGPGGILDHLSQGVMNDGWWYECSISYNVWCTSEFSQIALALAPWGVNFKDMRVPAGTTPYYSLIPDMMRPGLYGMNFEKWGPVTKNSVGIKDMWDALPAFIDNRGVMFAVNDAQENMVAGQPYELAYYLYRDPEYAAIINRSADRDLLYGVPELPQDSSLLAGRSAYADNMGIVMLRSQKPGREQGEQLQAALHYGTHGGYHGHFDRTGLLHLSRYGRSFYNPEMVWYGYGSFMYKFYVQTSMSKNMVVVDQKMQEPVESHRALFHTGRMMQAAVVETKARWSNPPYGGMRYSEWGDISFAQKCWLEGRSVPLPAHAPGYGAVTGFTEPVFQRRLMIVTDDYVVLADYVKAAQEHTFDWLFQAKGFTGMEAEEKQFLQHTAQMNTDPLGSAQFITDCNWWSAGGTAKAHFTTCWGEGCDNAGTRAPYSEDGVLHMDVYSAWPLQKQVMAGTTPEDHHVAKQVHYTIKGDGKLLKTDSTGAWILGAAGIDLPLEAIKELQVELRTNASGQPSLFLGNAVVVLENGKELPLSSLPARYGNVQAVPAAGRDYLGGPVKIGGIPMTTAIPAMPATPAQPAVMTFDLDGVKARRLKATLGSDYPLGNEAARRKTYAVRSKGKEAVYITVIAPYDRNPVIKSVRATAGDRLRVELQDGRVQEFNIRQLEQETGTVKVEMTERKGTRILGEESTN</sequence>
<comment type="caution">
    <text evidence="2">The sequence shown here is derived from an EMBL/GenBank/DDBJ whole genome shotgun (WGS) entry which is preliminary data.</text>
</comment>
<reference evidence="2 3" key="1">
    <citation type="journal article" date="2013" name="Stand. Genomic Sci.">
        <title>Genomic Encyclopedia of Type Strains, Phase I: The one thousand microbial genomes (KMG-I) project.</title>
        <authorList>
            <person name="Kyrpides N.C."/>
            <person name="Woyke T."/>
            <person name="Eisen J.A."/>
            <person name="Garrity G."/>
            <person name="Lilburn T.G."/>
            <person name="Beck B.J."/>
            <person name="Whitman W.B."/>
            <person name="Hugenholtz P."/>
            <person name="Klenk H.P."/>
        </authorList>
    </citation>
    <scope>NUCLEOTIDE SEQUENCE [LARGE SCALE GENOMIC DNA]</scope>
    <source>
        <strain evidence="2 3">DSM 13484</strain>
    </source>
</reference>
<dbReference type="InterPro" id="IPR008929">
    <property type="entry name" value="Chondroitin_lyas"/>
</dbReference>
<dbReference type="EMBL" id="VLLG01000005">
    <property type="protein sequence ID" value="TWI84443.1"/>
    <property type="molecule type" value="Genomic_DNA"/>
</dbReference>